<sequence length="106" mass="11983">GVGSPVVVDDSVPLIFQVSYWYYVALGTLVTLLVGLPVSYLTEPPHSRHLDPKLFTPCVRRFLPQTQIDFDKPPAEGYQMVNTELSPEDEEEQTKDCQTTENLENK</sequence>
<evidence type="ECO:0000256" key="1">
    <source>
        <dbReference type="SAM" id="MobiDB-lite"/>
    </source>
</evidence>
<dbReference type="AlphaFoldDB" id="A0A1B6M6F5"/>
<keyword evidence="2" id="KW-0812">Transmembrane</keyword>
<evidence type="ECO:0000313" key="3">
    <source>
        <dbReference type="EMBL" id="JAT31506.1"/>
    </source>
</evidence>
<feature type="region of interest" description="Disordered" evidence="1">
    <location>
        <begin position="81"/>
        <end position="106"/>
    </location>
</feature>
<protein>
    <submittedName>
        <fullName evidence="3">Uncharacterized protein</fullName>
    </submittedName>
</protein>
<feature type="non-terminal residue" evidence="3">
    <location>
        <position position="1"/>
    </location>
</feature>
<feature type="transmembrane region" description="Helical" evidence="2">
    <location>
        <begin position="20"/>
        <end position="41"/>
    </location>
</feature>
<name>A0A1B6M6F5_9HEMI</name>
<reference evidence="3" key="1">
    <citation type="submission" date="2015-11" db="EMBL/GenBank/DDBJ databases">
        <title>De novo transcriptome assembly of four potential Pierce s Disease insect vectors from Arizona vineyards.</title>
        <authorList>
            <person name="Tassone E.E."/>
        </authorList>
    </citation>
    <scope>NUCLEOTIDE SEQUENCE</scope>
</reference>
<gene>
    <name evidence="3" type="ORF">g.52341</name>
</gene>
<keyword evidence="2" id="KW-1133">Transmembrane helix</keyword>
<dbReference type="EMBL" id="GEBQ01008471">
    <property type="protein sequence ID" value="JAT31506.1"/>
    <property type="molecule type" value="Transcribed_RNA"/>
</dbReference>
<keyword evidence="2" id="KW-0472">Membrane</keyword>
<evidence type="ECO:0000256" key="2">
    <source>
        <dbReference type="SAM" id="Phobius"/>
    </source>
</evidence>
<organism evidence="3">
    <name type="scientific">Graphocephala atropunctata</name>
    <dbReference type="NCBI Taxonomy" id="36148"/>
    <lineage>
        <taxon>Eukaryota</taxon>
        <taxon>Metazoa</taxon>
        <taxon>Ecdysozoa</taxon>
        <taxon>Arthropoda</taxon>
        <taxon>Hexapoda</taxon>
        <taxon>Insecta</taxon>
        <taxon>Pterygota</taxon>
        <taxon>Neoptera</taxon>
        <taxon>Paraneoptera</taxon>
        <taxon>Hemiptera</taxon>
        <taxon>Auchenorrhyncha</taxon>
        <taxon>Membracoidea</taxon>
        <taxon>Cicadellidae</taxon>
        <taxon>Cicadellinae</taxon>
        <taxon>Cicadellini</taxon>
        <taxon>Graphocephala</taxon>
    </lineage>
</organism>
<accession>A0A1B6M6F5</accession>
<proteinExistence type="predicted"/>
<feature type="compositionally biased region" description="Polar residues" evidence="1">
    <location>
        <begin position="96"/>
        <end position="106"/>
    </location>
</feature>